<gene>
    <name evidence="1" type="primary">lidE</name>
    <name evidence="1" type="ORF">Lboz_0770</name>
</gene>
<proteinExistence type="predicted"/>
<dbReference type="Proteomes" id="UP000054695">
    <property type="component" value="Unassembled WGS sequence"/>
</dbReference>
<name>A0A0W0RXB8_LEGBO</name>
<sequence>MTDKKIEQPIGVHRNTLFSNTKDTNTASSKDRLKDFDAKKQDAWLEFSKTVIQELGERASSFPKVPPEVRKDINCPPDMLRSQVGCTYAWLADKRREVAKALKQGPLRHQFGLINKAGFVSTDDFNLSRDLPTQKNLIYAHLSDLIHQRWGHVEVQGHPDKSGEGTKYTIKIKMTDEERELAHKKNAASELPFIEDDVVLTITFNDYGKDDSRTSIVIDHRFTPFAEDYRDKSSYFQVQFELIDPYFQACFNWEPTQDINDFLVNAGKLAYSLARLQPVGRGNSAIVEWMVRGLAEAKSIELGPFNHHELGWDFKAFLTPDINVYAQWFAEKAFSSYALKESENLVFTNT</sequence>
<dbReference type="EMBL" id="LNXU01000008">
    <property type="protein sequence ID" value="KTC75670.1"/>
    <property type="molecule type" value="Genomic_DNA"/>
</dbReference>
<comment type="caution">
    <text evidence="1">The sequence shown here is derived from an EMBL/GenBank/DDBJ whole genome shotgun (WGS) entry which is preliminary data.</text>
</comment>
<organism evidence="1 2">
    <name type="scientific">Legionella bozemanae</name>
    <name type="common">Fluoribacter bozemanae</name>
    <dbReference type="NCBI Taxonomy" id="447"/>
    <lineage>
        <taxon>Bacteria</taxon>
        <taxon>Pseudomonadati</taxon>
        <taxon>Pseudomonadota</taxon>
        <taxon>Gammaproteobacteria</taxon>
        <taxon>Legionellales</taxon>
        <taxon>Legionellaceae</taxon>
        <taxon>Legionella</taxon>
    </lineage>
</organism>
<dbReference type="Gene3D" id="1.10.3290.20">
    <property type="match status" value="1"/>
</dbReference>
<dbReference type="PATRIC" id="fig|447.4.peg.834"/>
<protein>
    <submittedName>
        <fullName evidence="1">LidE</fullName>
    </submittedName>
</protein>
<reference evidence="1 2" key="1">
    <citation type="submission" date="2015-11" db="EMBL/GenBank/DDBJ databases">
        <title>Genomic analysis of 38 Legionella species identifies large and diverse effector repertoires.</title>
        <authorList>
            <person name="Burstein D."/>
            <person name="Amaro F."/>
            <person name="Zusman T."/>
            <person name="Lifshitz Z."/>
            <person name="Cohen O."/>
            <person name="Gilbert J.A."/>
            <person name="Pupko T."/>
            <person name="Shuman H.A."/>
            <person name="Segal G."/>
        </authorList>
    </citation>
    <scope>NUCLEOTIDE SEQUENCE [LARGE SCALE GENOMIC DNA]</scope>
    <source>
        <strain evidence="1 2">WIGA</strain>
    </source>
</reference>
<dbReference type="STRING" id="447.Lboz_0770"/>
<keyword evidence="2" id="KW-1185">Reference proteome</keyword>
<evidence type="ECO:0000313" key="2">
    <source>
        <dbReference type="Proteomes" id="UP000054695"/>
    </source>
</evidence>
<dbReference type="AlphaFoldDB" id="A0A0W0RXB8"/>
<dbReference type="OrthoDB" id="5644945at2"/>
<evidence type="ECO:0000313" key="1">
    <source>
        <dbReference type="EMBL" id="KTC75670.1"/>
    </source>
</evidence>
<dbReference type="RefSeq" id="WP_058458462.1">
    <property type="nucleotide sequence ID" value="NZ_CAAAIY010000028.1"/>
</dbReference>
<accession>A0A0W0RXB8</accession>